<keyword evidence="4" id="KW-0282">Flagellum</keyword>
<dbReference type="GO" id="GO:0009898">
    <property type="term" value="C:cytoplasmic side of plasma membrane"/>
    <property type="evidence" value="ECO:0007669"/>
    <property type="project" value="TreeGrafter"/>
</dbReference>
<dbReference type="InterPro" id="IPR050625">
    <property type="entry name" value="ParA/MinD_ATPase"/>
</dbReference>
<keyword evidence="2" id="KW-0067">ATP-binding</keyword>
<dbReference type="AlphaFoldDB" id="A0A927MEU8"/>
<reference evidence="4" key="1">
    <citation type="submission" date="2020-10" db="EMBL/GenBank/DDBJ databases">
        <title>Genomic Encyclopedia of Type Strains, Phase IV (KMG-IV): sequencing the most valuable type-strain genomes for metagenomic binning, comparative biology and taxonomic classification.</title>
        <authorList>
            <person name="Goeker M."/>
        </authorList>
    </citation>
    <scope>NUCLEOTIDE SEQUENCE</scope>
    <source>
        <strain evidence="4">DSM 13886</strain>
    </source>
</reference>
<feature type="domain" description="AAA" evidence="3">
    <location>
        <begin position="21"/>
        <end position="175"/>
    </location>
</feature>
<evidence type="ECO:0000313" key="4">
    <source>
        <dbReference type="EMBL" id="MBE1553444.1"/>
    </source>
</evidence>
<proteinExistence type="predicted"/>
<evidence type="ECO:0000256" key="2">
    <source>
        <dbReference type="ARBA" id="ARBA00022840"/>
    </source>
</evidence>
<dbReference type="InterPro" id="IPR025501">
    <property type="entry name" value="MinD_FleN"/>
</dbReference>
<sequence length="283" mass="31688">MRDQAETLRLKMLKSQGELSKTIAIASGKGGSGKSYFTTNFAYALRAQSKKVIIIDMNVGMGNIHILLGMTPRYSLKDYLLGTKAIDEVINKAPEGLTFISGGSDLATIMEWSEEMFKRFTQALECLQKEYDFILFDIGATQQPLELIVAVDEIIVILTKEQTSVTDAYSMMKFICVEDQDKALFIVGNRSDDGNDTVMRLQYAVSKFLDKEMIILGYLPEDSYVHNAVVAQRPLLFLFPEAPISKIIMVIAETFIRGNADQEQKKGDGFISKLRNMFTKGRG</sequence>
<dbReference type="InterPro" id="IPR027417">
    <property type="entry name" value="P-loop_NTPase"/>
</dbReference>
<dbReference type="InterPro" id="IPR025669">
    <property type="entry name" value="AAA_dom"/>
</dbReference>
<dbReference type="GO" id="GO:0005524">
    <property type="term" value="F:ATP binding"/>
    <property type="evidence" value="ECO:0007669"/>
    <property type="project" value="UniProtKB-KW"/>
</dbReference>
<evidence type="ECO:0000256" key="1">
    <source>
        <dbReference type="ARBA" id="ARBA00022741"/>
    </source>
</evidence>
<dbReference type="Proteomes" id="UP000658225">
    <property type="component" value="Unassembled WGS sequence"/>
</dbReference>
<dbReference type="GO" id="GO:0005829">
    <property type="term" value="C:cytosol"/>
    <property type="evidence" value="ECO:0007669"/>
    <property type="project" value="TreeGrafter"/>
</dbReference>
<dbReference type="PIRSF" id="PIRSF003092">
    <property type="entry name" value="MinD"/>
    <property type="match status" value="1"/>
</dbReference>
<accession>A0A927MEU8</accession>
<keyword evidence="5" id="KW-1185">Reference proteome</keyword>
<dbReference type="Gene3D" id="3.40.50.300">
    <property type="entry name" value="P-loop containing nucleotide triphosphate hydrolases"/>
    <property type="match status" value="1"/>
</dbReference>
<organism evidence="4 5">
    <name type="scientific">Sporosarcina limicola</name>
    <dbReference type="NCBI Taxonomy" id="34101"/>
    <lineage>
        <taxon>Bacteria</taxon>
        <taxon>Bacillati</taxon>
        <taxon>Bacillota</taxon>
        <taxon>Bacilli</taxon>
        <taxon>Bacillales</taxon>
        <taxon>Caryophanaceae</taxon>
        <taxon>Sporosarcina</taxon>
    </lineage>
</organism>
<dbReference type="PANTHER" id="PTHR43384">
    <property type="entry name" value="SEPTUM SITE-DETERMINING PROTEIN MIND HOMOLOG, CHLOROPLASTIC-RELATED"/>
    <property type="match status" value="1"/>
</dbReference>
<protein>
    <submittedName>
        <fullName evidence="4">Flagellar biosynthesis protein FlhG</fullName>
    </submittedName>
</protein>
<dbReference type="RefSeq" id="WP_192597266.1">
    <property type="nucleotide sequence ID" value="NZ_JADBEL010000002.1"/>
</dbReference>
<name>A0A927MEU8_9BACL</name>
<dbReference type="Pfam" id="PF13614">
    <property type="entry name" value="AAA_31"/>
    <property type="match status" value="1"/>
</dbReference>
<dbReference type="SUPFAM" id="SSF52540">
    <property type="entry name" value="P-loop containing nucleoside triphosphate hydrolases"/>
    <property type="match status" value="1"/>
</dbReference>
<comment type="caution">
    <text evidence="4">The sequence shown here is derived from an EMBL/GenBank/DDBJ whole genome shotgun (WGS) entry which is preliminary data.</text>
</comment>
<dbReference type="GO" id="GO:0051782">
    <property type="term" value="P:negative regulation of cell division"/>
    <property type="evidence" value="ECO:0007669"/>
    <property type="project" value="TreeGrafter"/>
</dbReference>
<evidence type="ECO:0000259" key="3">
    <source>
        <dbReference type="Pfam" id="PF13614"/>
    </source>
</evidence>
<dbReference type="EMBL" id="JADBEL010000002">
    <property type="protein sequence ID" value="MBE1553444.1"/>
    <property type="molecule type" value="Genomic_DNA"/>
</dbReference>
<keyword evidence="4" id="KW-0966">Cell projection</keyword>
<keyword evidence="4" id="KW-0969">Cilium</keyword>
<gene>
    <name evidence="4" type="ORF">H4683_000518</name>
</gene>
<keyword evidence="1" id="KW-0547">Nucleotide-binding</keyword>
<evidence type="ECO:0000313" key="5">
    <source>
        <dbReference type="Proteomes" id="UP000658225"/>
    </source>
</evidence>
<dbReference type="PANTHER" id="PTHR43384:SF4">
    <property type="entry name" value="CELLULOSE BIOSYNTHESIS PROTEIN BCSQ-RELATED"/>
    <property type="match status" value="1"/>
</dbReference>
<dbReference type="GO" id="GO:0016887">
    <property type="term" value="F:ATP hydrolysis activity"/>
    <property type="evidence" value="ECO:0007669"/>
    <property type="project" value="TreeGrafter"/>
</dbReference>